<protein>
    <submittedName>
        <fullName evidence="1">Uncharacterized protein</fullName>
    </submittedName>
</protein>
<dbReference type="AlphaFoldDB" id="A0A9D0YZ45"/>
<evidence type="ECO:0000313" key="1">
    <source>
        <dbReference type="EMBL" id="HIQ64598.1"/>
    </source>
</evidence>
<reference evidence="1" key="1">
    <citation type="submission" date="2020-10" db="EMBL/GenBank/DDBJ databases">
        <authorList>
            <person name="Gilroy R."/>
        </authorList>
    </citation>
    <scope>NUCLEOTIDE SEQUENCE</scope>
    <source>
        <strain evidence="1">CHK165-10780</strain>
    </source>
</reference>
<sequence>MEKRLFNNHADLTVNDIGTKVNQYIDQNISYLENNDDLIKWNDLPSVFLESEVDKKKFVETVIYIDELFLDELRKIKMINTLASMLVSGNIAISRIDINSLYMLVDLFVEVPTQDYEKDITILGSPLLLENVRRSTLDVDSRKELLRYLLKEASKMKLDYHDMKAVKSFHKKMNSLLRSKSVYDILGVEPYMQVSHADASKFGH</sequence>
<organism evidence="1 2">
    <name type="scientific">Candidatus Faecenecus gallistercoris</name>
    <dbReference type="NCBI Taxonomy" id="2840793"/>
    <lineage>
        <taxon>Bacteria</taxon>
        <taxon>Bacillati</taxon>
        <taxon>Bacillota</taxon>
        <taxon>Bacillota incertae sedis</taxon>
        <taxon>Candidatus Faecenecus</taxon>
    </lineage>
</organism>
<gene>
    <name evidence="1" type="ORF">IAC85_02550</name>
</gene>
<comment type="caution">
    <text evidence="1">The sequence shown here is derived from an EMBL/GenBank/DDBJ whole genome shotgun (WGS) entry which is preliminary data.</text>
</comment>
<reference evidence="1" key="2">
    <citation type="journal article" date="2021" name="PeerJ">
        <title>Extensive microbial diversity within the chicken gut microbiome revealed by metagenomics and culture.</title>
        <authorList>
            <person name="Gilroy R."/>
            <person name="Ravi A."/>
            <person name="Getino M."/>
            <person name="Pursley I."/>
            <person name="Horton D.L."/>
            <person name="Alikhan N.F."/>
            <person name="Baker D."/>
            <person name="Gharbi K."/>
            <person name="Hall N."/>
            <person name="Watson M."/>
            <person name="Adriaenssens E.M."/>
            <person name="Foster-Nyarko E."/>
            <person name="Jarju S."/>
            <person name="Secka A."/>
            <person name="Antonio M."/>
            <person name="Oren A."/>
            <person name="Chaudhuri R.R."/>
            <person name="La Ragione R."/>
            <person name="Hildebrand F."/>
            <person name="Pallen M.J."/>
        </authorList>
    </citation>
    <scope>NUCLEOTIDE SEQUENCE</scope>
    <source>
        <strain evidence="1">CHK165-10780</strain>
    </source>
</reference>
<accession>A0A9D0YZ45</accession>
<dbReference type="Proteomes" id="UP000886725">
    <property type="component" value="Unassembled WGS sequence"/>
</dbReference>
<dbReference type="EMBL" id="DVFU01000052">
    <property type="protein sequence ID" value="HIQ64598.1"/>
    <property type="molecule type" value="Genomic_DNA"/>
</dbReference>
<proteinExistence type="predicted"/>
<name>A0A9D0YZ45_9FIRM</name>
<evidence type="ECO:0000313" key="2">
    <source>
        <dbReference type="Proteomes" id="UP000886725"/>
    </source>
</evidence>